<keyword evidence="2" id="KW-1185">Reference proteome</keyword>
<evidence type="ECO:0000313" key="2">
    <source>
        <dbReference type="Proteomes" id="UP001142055"/>
    </source>
</evidence>
<proteinExistence type="predicted"/>
<evidence type="ECO:0000313" key="1">
    <source>
        <dbReference type="EMBL" id="KAJ6223223.1"/>
    </source>
</evidence>
<dbReference type="EMBL" id="JAPWDV010000001">
    <property type="protein sequence ID" value="KAJ6223223.1"/>
    <property type="molecule type" value="Genomic_DNA"/>
</dbReference>
<gene>
    <name evidence="1" type="ORF">RDWZM_001768</name>
</gene>
<accession>A0A9Q0RPA1</accession>
<comment type="caution">
    <text evidence="1">The sequence shown here is derived from an EMBL/GenBank/DDBJ whole genome shotgun (WGS) entry which is preliminary data.</text>
</comment>
<protein>
    <submittedName>
        <fullName evidence="1">Uncharacterized protein</fullName>
    </submittedName>
</protein>
<organism evidence="1 2">
    <name type="scientific">Blomia tropicalis</name>
    <name type="common">Mite</name>
    <dbReference type="NCBI Taxonomy" id="40697"/>
    <lineage>
        <taxon>Eukaryota</taxon>
        <taxon>Metazoa</taxon>
        <taxon>Ecdysozoa</taxon>
        <taxon>Arthropoda</taxon>
        <taxon>Chelicerata</taxon>
        <taxon>Arachnida</taxon>
        <taxon>Acari</taxon>
        <taxon>Acariformes</taxon>
        <taxon>Sarcoptiformes</taxon>
        <taxon>Astigmata</taxon>
        <taxon>Glycyphagoidea</taxon>
        <taxon>Echimyopodidae</taxon>
        <taxon>Blomia</taxon>
    </lineage>
</organism>
<sequence>MDNPYRHQPPDLLSFQDYFHDFHLAVSKLKASCIRYESRYETSFSWERVHNKYQSSSSEIGRDAFERLPKKIMEHLNGPWHEYVQYNAHEMGELIRPMLIKEPETFDEFWLEVMDQRMYHHTTTSEMDEELFLNHIPTMKHFERFVMPVDFESIHDALVAIVCLRFAENINSLILMPQRPVTPRDEPDVNLPVLYLYIDLFRNIQQFRLKRLTIMSHQRMVNWHDKQMENVVRDNIVRLINHVGHNLRRLEICQFDGLELDQITVNRMDKVRFILFELATNQCAMKIEKYLFTKMCKQNDQMMPSIEVAGFSFHIMDMFNSEQLLNWIARMPNLRSLSLEMRIILVVNVDDNQQKMKLIRKKLMEKSKNEQSFSNVKKLRLKIEITKQYHPIVKKHLEKFMINHFDWINWTSKHFKSVETLIVVLDPLWTRNDLMTHYDREIELDELFPKLVHLIIVFDELYQEIEDNAYNYENEWQSVYEQYGFSRANLVRSLTLSYLRTLNKMERFIPHFWPNLIELNLSVVTECQAVYLNFTDEHLCILLNRLPQLHTLRFIDIHERYRLYQHAMRIMAERAMKRKPIKPMIFSIPMTKAWKMAIEQRFKQNWQQLVPDVGNQWIRFL</sequence>
<dbReference type="Proteomes" id="UP001142055">
    <property type="component" value="Chromosome 1"/>
</dbReference>
<name>A0A9Q0RPA1_BLOTA</name>
<dbReference type="AlphaFoldDB" id="A0A9Q0RPA1"/>
<reference evidence="1" key="1">
    <citation type="submission" date="2022-12" db="EMBL/GenBank/DDBJ databases">
        <title>Genome assemblies of Blomia tropicalis.</title>
        <authorList>
            <person name="Cui Y."/>
        </authorList>
    </citation>
    <scope>NUCLEOTIDE SEQUENCE</scope>
    <source>
        <tissue evidence="1">Adult mites</tissue>
    </source>
</reference>